<dbReference type="InterPro" id="IPR036791">
    <property type="entry name" value="Ribosomal_bL9_C_sf"/>
</dbReference>
<evidence type="ECO:0000313" key="11">
    <source>
        <dbReference type="Proteomes" id="UP001144397"/>
    </source>
</evidence>
<dbReference type="GO" id="GO:1990904">
    <property type="term" value="C:ribonucleoprotein complex"/>
    <property type="evidence" value="ECO:0007669"/>
    <property type="project" value="UniProtKB-KW"/>
</dbReference>
<keyword evidence="5 7" id="KW-0687">Ribonucleoprotein</keyword>
<dbReference type="Gene3D" id="3.40.5.10">
    <property type="entry name" value="Ribosomal protein L9, N-terminal domain"/>
    <property type="match status" value="1"/>
</dbReference>
<dbReference type="Gene3D" id="3.10.430.100">
    <property type="entry name" value="Ribosomal protein L9, C-terminal domain"/>
    <property type="match status" value="1"/>
</dbReference>
<feature type="domain" description="Ribosomal protein L9" evidence="8">
    <location>
        <begin position="13"/>
        <end position="40"/>
    </location>
</feature>
<reference evidence="9" key="1">
    <citation type="submission" date="2022-12" db="EMBL/GenBank/DDBJ databases">
        <title>Reference genome sequencing for broad-spectrum identification of bacterial and archaeal isolates by mass spectrometry.</title>
        <authorList>
            <person name="Sekiguchi Y."/>
            <person name="Tourlousse D.M."/>
        </authorList>
    </citation>
    <scope>NUCLEOTIDE SEQUENCE</scope>
    <source>
        <strain evidence="9">301</strain>
    </source>
</reference>
<evidence type="ECO:0000256" key="5">
    <source>
        <dbReference type="ARBA" id="ARBA00023274"/>
    </source>
</evidence>
<comment type="caution">
    <text evidence="9">The sequence shown here is derived from an EMBL/GenBank/DDBJ whole genome shotgun (WGS) entry which is preliminary data.</text>
</comment>
<evidence type="ECO:0000256" key="1">
    <source>
        <dbReference type="ARBA" id="ARBA00010605"/>
    </source>
</evidence>
<name>A0A9W6FKE5_XANFL</name>
<gene>
    <name evidence="7 9" type="primary">rplI</name>
    <name evidence="10" type="ORF">GGQ86_003224</name>
    <name evidence="9" type="ORF">XFLAVUS301_29100</name>
</gene>
<dbReference type="Pfam" id="PF01281">
    <property type="entry name" value="Ribosomal_L9_N"/>
    <property type="match status" value="1"/>
</dbReference>
<dbReference type="GO" id="GO:0005840">
    <property type="term" value="C:ribosome"/>
    <property type="evidence" value="ECO:0007669"/>
    <property type="project" value="UniProtKB-KW"/>
</dbReference>
<dbReference type="NCBIfam" id="TIGR00158">
    <property type="entry name" value="L9"/>
    <property type="match status" value="1"/>
</dbReference>
<dbReference type="HAMAP" id="MF_00503">
    <property type="entry name" value="Ribosomal_bL9"/>
    <property type="match status" value="1"/>
</dbReference>
<dbReference type="EMBL" id="JAVDPY010000005">
    <property type="protein sequence ID" value="MDR6334742.1"/>
    <property type="molecule type" value="Genomic_DNA"/>
</dbReference>
<dbReference type="AlphaFoldDB" id="A0A9W6FKE5"/>
<dbReference type="PROSITE" id="PS00651">
    <property type="entry name" value="RIBOSOMAL_L9"/>
    <property type="match status" value="1"/>
</dbReference>
<comment type="function">
    <text evidence="7">Binds to the 23S rRNA.</text>
</comment>
<dbReference type="InterPro" id="IPR020069">
    <property type="entry name" value="Ribosomal_bL9_C"/>
</dbReference>
<dbReference type="EMBL" id="BSDO01000004">
    <property type="protein sequence ID" value="GLI23236.1"/>
    <property type="molecule type" value="Genomic_DNA"/>
</dbReference>
<organism evidence="9 11">
    <name type="scientific">Xanthobacter flavus</name>
    <dbReference type="NCBI Taxonomy" id="281"/>
    <lineage>
        <taxon>Bacteria</taxon>
        <taxon>Pseudomonadati</taxon>
        <taxon>Pseudomonadota</taxon>
        <taxon>Alphaproteobacteria</taxon>
        <taxon>Hyphomicrobiales</taxon>
        <taxon>Xanthobacteraceae</taxon>
        <taxon>Xanthobacter</taxon>
    </lineage>
</organism>
<dbReference type="GO" id="GO:0003735">
    <property type="term" value="F:structural constituent of ribosome"/>
    <property type="evidence" value="ECO:0007669"/>
    <property type="project" value="InterPro"/>
</dbReference>
<sequence length="193" mass="21049">MDVILLERVAKLGQMGEVVKVKDGFARNFLLPNGKALRATKANKDRFETMKIELEARNLERRKDAEAVAEKLAGQAVVMIRQAGESGQLYGSVSTRDIADGFTASGFHLDRGQIVLNHPIKTLGLHVVPVSLHPEVEVTVQVNVARNAEEAERQARGEDVRTARDEDAEIEAELAIERAAVAAELAAEEGEEA</sequence>
<reference evidence="10 12" key="2">
    <citation type="submission" date="2023-07" db="EMBL/GenBank/DDBJ databases">
        <title>Genomic Encyclopedia of Type Strains, Phase IV (KMG-IV): sequencing the most valuable type-strain genomes for metagenomic binning, comparative biology and taxonomic classification.</title>
        <authorList>
            <person name="Goeker M."/>
        </authorList>
    </citation>
    <scope>NUCLEOTIDE SEQUENCE [LARGE SCALE GENOMIC DNA]</scope>
    <source>
        <strain evidence="10 12">DSM 338</strain>
    </source>
</reference>
<dbReference type="RefSeq" id="WP_169121329.1">
    <property type="nucleotide sequence ID" value="NZ_BSDO01000004.1"/>
</dbReference>
<evidence type="ECO:0000256" key="2">
    <source>
        <dbReference type="ARBA" id="ARBA00022730"/>
    </source>
</evidence>
<accession>A0A9W6FKE5</accession>
<dbReference type="InterPro" id="IPR009027">
    <property type="entry name" value="Ribosomal_bL9/RNase_H1_N"/>
</dbReference>
<keyword evidence="4 7" id="KW-0689">Ribosomal protein</keyword>
<evidence type="ECO:0000256" key="7">
    <source>
        <dbReference type="HAMAP-Rule" id="MF_00503"/>
    </source>
</evidence>
<dbReference type="Proteomes" id="UP001144397">
    <property type="component" value="Unassembled WGS sequence"/>
</dbReference>
<evidence type="ECO:0000256" key="6">
    <source>
        <dbReference type="ARBA" id="ARBA00035292"/>
    </source>
</evidence>
<protein>
    <recommendedName>
        <fullName evidence="6 7">Large ribosomal subunit protein bL9</fullName>
    </recommendedName>
</protein>
<keyword evidence="3 7" id="KW-0694">RNA-binding</keyword>
<proteinExistence type="inferred from homology"/>
<evidence type="ECO:0000313" key="10">
    <source>
        <dbReference type="EMBL" id="MDR6334742.1"/>
    </source>
</evidence>
<dbReference type="GO" id="GO:0019843">
    <property type="term" value="F:rRNA binding"/>
    <property type="evidence" value="ECO:0007669"/>
    <property type="project" value="UniProtKB-UniRule"/>
</dbReference>
<dbReference type="Proteomes" id="UP001245370">
    <property type="component" value="Unassembled WGS sequence"/>
</dbReference>
<dbReference type="InterPro" id="IPR036935">
    <property type="entry name" value="Ribosomal_bL9_N_sf"/>
</dbReference>
<evidence type="ECO:0000256" key="4">
    <source>
        <dbReference type="ARBA" id="ARBA00022980"/>
    </source>
</evidence>
<dbReference type="GO" id="GO:0006412">
    <property type="term" value="P:translation"/>
    <property type="evidence" value="ECO:0007669"/>
    <property type="project" value="UniProtKB-UniRule"/>
</dbReference>
<evidence type="ECO:0000259" key="8">
    <source>
        <dbReference type="PROSITE" id="PS00651"/>
    </source>
</evidence>
<evidence type="ECO:0000256" key="3">
    <source>
        <dbReference type="ARBA" id="ARBA00022884"/>
    </source>
</evidence>
<keyword evidence="12" id="KW-1185">Reference proteome</keyword>
<comment type="similarity">
    <text evidence="1 7">Belongs to the bacterial ribosomal protein bL9 family.</text>
</comment>
<dbReference type="InterPro" id="IPR020070">
    <property type="entry name" value="Ribosomal_bL9_N"/>
</dbReference>
<dbReference type="Pfam" id="PF03948">
    <property type="entry name" value="Ribosomal_L9_C"/>
    <property type="match status" value="1"/>
</dbReference>
<keyword evidence="2 7" id="KW-0699">rRNA-binding</keyword>
<dbReference type="PANTHER" id="PTHR21368">
    <property type="entry name" value="50S RIBOSOMAL PROTEIN L9"/>
    <property type="match status" value="1"/>
</dbReference>
<dbReference type="SUPFAM" id="SSF55653">
    <property type="entry name" value="Ribosomal protein L9 C-domain"/>
    <property type="match status" value="1"/>
</dbReference>
<evidence type="ECO:0000313" key="12">
    <source>
        <dbReference type="Proteomes" id="UP001245370"/>
    </source>
</evidence>
<dbReference type="GeneID" id="95763698"/>
<dbReference type="InterPro" id="IPR000244">
    <property type="entry name" value="Ribosomal_bL9"/>
</dbReference>
<dbReference type="SUPFAM" id="SSF55658">
    <property type="entry name" value="L9 N-domain-like"/>
    <property type="match status" value="1"/>
</dbReference>
<dbReference type="InterPro" id="IPR020594">
    <property type="entry name" value="Ribosomal_bL9_bac/chp"/>
</dbReference>
<evidence type="ECO:0000313" key="9">
    <source>
        <dbReference type="EMBL" id="GLI23236.1"/>
    </source>
</evidence>